<keyword evidence="3" id="KW-0175">Coiled coil</keyword>
<evidence type="ECO:0000259" key="4">
    <source>
        <dbReference type="PROSITE" id="PS50109"/>
    </source>
</evidence>
<dbReference type="AlphaFoldDB" id="A0A975B6J1"/>
<proteinExistence type="predicted"/>
<keyword evidence="6" id="KW-1185">Reference proteome</keyword>
<dbReference type="GO" id="GO:0004673">
    <property type="term" value="F:protein histidine kinase activity"/>
    <property type="evidence" value="ECO:0007669"/>
    <property type="project" value="UniProtKB-EC"/>
</dbReference>
<dbReference type="EC" id="2.7.13.3" evidence="2"/>
<dbReference type="EMBL" id="CP061799">
    <property type="protein sequence ID" value="QTA79685.1"/>
    <property type="molecule type" value="Genomic_DNA"/>
</dbReference>
<dbReference type="SMART" id="SM00387">
    <property type="entry name" value="HATPase_c"/>
    <property type="match status" value="1"/>
</dbReference>
<dbReference type="SUPFAM" id="SSF55874">
    <property type="entry name" value="ATPase domain of HSP90 chaperone/DNA topoisomerase II/histidine kinase"/>
    <property type="match status" value="2"/>
</dbReference>
<keyword evidence="5" id="KW-0418">Kinase</keyword>
<comment type="catalytic activity">
    <reaction evidence="1">
        <text>ATP + protein L-histidine = ADP + protein N-phospho-L-histidine.</text>
        <dbReference type="EC" id="2.7.13.3"/>
    </reaction>
</comment>
<feature type="coiled-coil region" evidence="3">
    <location>
        <begin position="493"/>
        <end position="552"/>
    </location>
</feature>
<dbReference type="PRINTS" id="PR00344">
    <property type="entry name" value="BCTRLSENSOR"/>
</dbReference>
<dbReference type="KEGG" id="dli:dnl_19610"/>
<protein>
    <recommendedName>
        <fullName evidence="2">histidine kinase</fullName>
        <ecNumber evidence="2">2.7.13.3</ecNumber>
    </recommendedName>
</protein>
<accession>A0A975B6J1</accession>
<dbReference type="InterPro" id="IPR005467">
    <property type="entry name" value="His_kinase_dom"/>
</dbReference>
<evidence type="ECO:0000256" key="2">
    <source>
        <dbReference type="ARBA" id="ARBA00012438"/>
    </source>
</evidence>
<feature type="domain" description="Histidine kinase" evidence="4">
    <location>
        <begin position="608"/>
        <end position="778"/>
    </location>
</feature>
<dbReference type="Proteomes" id="UP000663720">
    <property type="component" value="Chromosome"/>
</dbReference>
<dbReference type="InterPro" id="IPR004358">
    <property type="entry name" value="Sig_transdc_His_kin-like_C"/>
</dbReference>
<dbReference type="Gene3D" id="3.30.565.10">
    <property type="entry name" value="Histidine kinase-like ATPase, C-terminal domain"/>
    <property type="match status" value="2"/>
</dbReference>
<reference evidence="5" key="1">
    <citation type="journal article" date="2021" name="Microb. Physiol.">
        <title>Proteogenomic Insights into the Physiology of Marine, Sulfate-Reducing, Filamentous Desulfonema limicola and Desulfonema magnum.</title>
        <authorList>
            <person name="Schnaars V."/>
            <person name="Wohlbrand L."/>
            <person name="Scheve S."/>
            <person name="Hinrichs C."/>
            <person name="Reinhardt R."/>
            <person name="Rabus R."/>
        </authorList>
    </citation>
    <scope>NUCLEOTIDE SEQUENCE</scope>
    <source>
        <strain evidence="5">5ac10</strain>
    </source>
</reference>
<dbReference type="InterPro" id="IPR036890">
    <property type="entry name" value="HATPase_C_sf"/>
</dbReference>
<dbReference type="InterPro" id="IPR003594">
    <property type="entry name" value="HATPase_dom"/>
</dbReference>
<dbReference type="Pfam" id="PF02518">
    <property type="entry name" value="HATPase_c"/>
    <property type="match status" value="1"/>
</dbReference>
<gene>
    <name evidence="5" type="ORF">dnl_19610</name>
</gene>
<evidence type="ECO:0000256" key="1">
    <source>
        <dbReference type="ARBA" id="ARBA00000085"/>
    </source>
</evidence>
<dbReference type="PANTHER" id="PTHR43065">
    <property type="entry name" value="SENSOR HISTIDINE KINASE"/>
    <property type="match status" value="1"/>
</dbReference>
<dbReference type="RefSeq" id="WP_207691409.1">
    <property type="nucleotide sequence ID" value="NZ_CP061799.1"/>
</dbReference>
<organism evidence="5 6">
    <name type="scientific">Desulfonema limicola</name>
    <dbReference type="NCBI Taxonomy" id="45656"/>
    <lineage>
        <taxon>Bacteria</taxon>
        <taxon>Pseudomonadati</taxon>
        <taxon>Thermodesulfobacteriota</taxon>
        <taxon>Desulfobacteria</taxon>
        <taxon>Desulfobacterales</taxon>
        <taxon>Desulfococcaceae</taxon>
        <taxon>Desulfonema</taxon>
    </lineage>
</organism>
<evidence type="ECO:0000256" key="3">
    <source>
        <dbReference type="SAM" id="Coils"/>
    </source>
</evidence>
<dbReference type="Pfam" id="PF13589">
    <property type="entry name" value="HATPase_c_3"/>
    <property type="match status" value="1"/>
</dbReference>
<name>A0A975B6J1_9BACT</name>
<dbReference type="PROSITE" id="PS50109">
    <property type="entry name" value="HIS_KIN"/>
    <property type="match status" value="1"/>
</dbReference>
<sequence length="778" mass="89079">MPEKLKFKISSALKNVIGRDLITDDFVAIFELVKNSFDAFASKVIIQFDFQEESGSKIYIIDDGKGMNYNDIIEKWLFVAFSAKKEGTEDKISRTYAGNKGVGRFSCDRLGRTLKIQSKTKNDKTIHCLDINWEDFEKNSKEEFIEVDVTYTESKAFSLPVGLPVNESGVVLEIGNLRHADSWNRDKLIGLKRSLEKLLDPMSGIETQKDIEIKCGREKNNDVSEVMKAVKKDREPITVNGFIKNTIFQVLENKTTVMKAKITDEHKLQVELIDRGVFIYKTEEDISDIFPNLIDSGFYTEISYLNRSAKQTFALRMGVPSVQYGSIFLIMNGFRVFPIGEDGNDYWGLNRRKQQQYNSYVGSREILGFVKIQGGNDRFRESSSRNQGLIQTQAAVELTECFIKCIRKFEAYVADITWKDKLDKEEIDFNRMGLDSNRIKIIQLIEKLSKSKNITVLDYNHDLISILDEKSKEFEPSLKNLKNIADNINDEKLSKQIDLAEKALIKAKKAEQEAKKAADQEKKAREKAEKIVKEIEKEKEVIEEAYEEEKKRSLFLTGSNMRDKELLECFIHQIILYASNSKESLKNILQSPTRFNNVTGENLRNLLENLLETIEKIISTSRFATTANFRLNSSMITEDFNSFMYEYLEKIAVAYNTRIKIHTNLDKNEFKLHFNPIEMGMVFENFISNSKKARASNITFTSILKSGILTITIEDDGSGLDKNITGKDRIFEKGFTRTKGSGLGLYFCKTRIESLGGELKISGDQPRHGLSFTIRISK</sequence>
<evidence type="ECO:0000313" key="6">
    <source>
        <dbReference type="Proteomes" id="UP000663720"/>
    </source>
</evidence>
<keyword evidence="5" id="KW-0808">Transferase</keyword>
<evidence type="ECO:0000313" key="5">
    <source>
        <dbReference type="EMBL" id="QTA79685.1"/>
    </source>
</evidence>